<dbReference type="Pfam" id="PF22679">
    <property type="entry name" value="T1R_D3-like"/>
    <property type="match status" value="1"/>
</dbReference>
<dbReference type="InterPro" id="IPR055180">
    <property type="entry name" value="HsdR_RecA-like_helicase_dom_2"/>
</dbReference>
<dbReference type="SUPFAM" id="SSF52540">
    <property type="entry name" value="P-loop containing nucleoside triphosphate hydrolases"/>
    <property type="match status" value="1"/>
</dbReference>
<dbReference type="AlphaFoldDB" id="B9XT11"/>
<evidence type="ECO:0000256" key="2">
    <source>
        <dbReference type="ARBA" id="ARBA00008598"/>
    </source>
</evidence>
<evidence type="ECO:0000256" key="7">
    <source>
        <dbReference type="ARBA" id="ARBA00022801"/>
    </source>
</evidence>
<dbReference type="Gene3D" id="3.40.50.300">
    <property type="entry name" value="P-loop containing nucleotide triphosphate hydrolases"/>
    <property type="match status" value="2"/>
</dbReference>
<dbReference type="PANTHER" id="PTHR30195">
    <property type="entry name" value="TYPE I SITE-SPECIFIC DEOXYRIBONUCLEASE PROTEIN SUBUNIT M AND R"/>
    <property type="match status" value="1"/>
</dbReference>
<dbReference type="RefSeq" id="WP_007418944.1">
    <property type="nucleotide sequence ID" value="NZ_ABOX02000092.1"/>
</dbReference>
<dbReference type="STRING" id="320771.Cflav_PD0056"/>
<reference evidence="12 13" key="1">
    <citation type="journal article" date="2011" name="J. Bacteriol.">
        <title>Genome sequence of 'Pedosphaera parvula' Ellin514, an aerobic Verrucomicrobial isolate from pasture soil.</title>
        <authorList>
            <person name="Kant R."/>
            <person name="van Passel M.W."/>
            <person name="Sangwan P."/>
            <person name="Palva A."/>
            <person name="Lucas S."/>
            <person name="Copeland A."/>
            <person name="Lapidus A."/>
            <person name="Glavina Del Rio T."/>
            <person name="Dalin E."/>
            <person name="Tice H."/>
            <person name="Bruce D."/>
            <person name="Goodwin L."/>
            <person name="Pitluck S."/>
            <person name="Chertkov O."/>
            <person name="Larimer F.W."/>
            <person name="Land M.L."/>
            <person name="Hauser L."/>
            <person name="Brettin T.S."/>
            <person name="Detter J.C."/>
            <person name="Han S."/>
            <person name="de Vos W.M."/>
            <person name="Janssen P.H."/>
            <person name="Smidt H."/>
        </authorList>
    </citation>
    <scope>NUCLEOTIDE SEQUENCE [LARGE SCALE GENOMIC DNA]</scope>
    <source>
        <strain evidence="12 13">Ellin514</strain>
    </source>
</reference>
<comment type="function">
    <text evidence="10">Subunit R is required for both nuclease and ATPase activities, but not for modification.</text>
</comment>
<dbReference type="GO" id="GO:0009035">
    <property type="term" value="F:type I site-specific deoxyribonuclease activity"/>
    <property type="evidence" value="ECO:0007669"/>
    <property type="project" value="UniProtKB-EC"/>
</dbReference>
<dbReference type="InterPro" id="IPR021810">
    <property type="entry name" value="T1RH-like_C"/>
</dbReference>
<dbReference type="InterPro" id="IPR007409">
    <property type="entry name" value="Restrct_endonuc_type1_HsdR_N"/>
</dbReference>
<dbReference type="Pfam" id="PF18766">
    <property type="entry name" value="SWI2_SNF2"/>
    <property type="match status" value="1"/>
</dbReference>
<keyword evidence="6" id="KW-0255">Endonuclease</keyword>
<evidence type="ECO:0000313" key="13">
    <source>
        <dbReference type="Proteomes" id="UP000003688"/>
    </source>
</evidence>
<proteinExistence type="inferred from homology"/>
<dbReference type="GO" id="GO:0003677">
    <property type="term" value="F:DNA binding"/>
    <property type="evidence" value="ECO:0007669"/>
    <property type="project" value="UniProtKB-KW"/>
</dbReference>
<keyword evidence="13" id="KW-1185">Reference proteome</keyword>
<dbReference type="OrthoDB" id="9758243at2"/>
<dbReference type="PROSITE" id="PS51192">
    <property type="entry name" value="HELICASE_ATP_BIND_1"/>
    <property type="match status" value="1"/>
</dbReference>
<dbReference type="EC" id="3.1.21.3" evidence="10"/>
<keyword evidence="4 10" id="KW-0547">Nucleotide-binding</keyword>
<comment type="caution">
    <text evidence="12">The sequence shown here is derived from an EMBL/GenBank/DDBJ whole genome shotgun (WGS) entry which is preliminary data.</text>
</comment>
<keyword evidence="9 10" id="KW-0238">DNA-binding</keyword>
<keyword evidence="3" id="KW-0540">Nuclease</keyword>
<comment type="catalytic activity">
    <reaction evidence="1 10">
        <text>Endonucleolytic cleavage of DNA to give random double-stranded fragments with terminal 5'-phosphates, ATP is simultaneously hydrolyzed.</text>
        <dbReference type="EC" id="3.1.21.3"/>
    </reaction>
</comment>
<evidence type="ECO:0000256" key="3">
    <source>
        <dbReference type="ARBA" id="ARBA00022722"/>
    </source>
</evidence>
<dbReference type="InterPro" id="IPR004473">
    <property type="entry name" value="Restrct_endonuc_typeI_HsdR"/>
</dbReference>
<dbReference type="EMBL" id="ABOX02000092">
    <property type="protein sequence ID" value="EEF57021.1"/>
    <property type="molecule type" value="Genomic_DNA"/>
</dbReference>
<dbReference type="InterPro" id="IPR014001">
    <property type="entry name" value="Helicase_ATP-bd"/>
</dbReference>
<evidence type="ECO:0000259" key="11">
    <source>
        <dbReference type="PROSITE" id="PS51192"/>
    </source>
</evidence>
<evidence type="ECO:0000256" key="10">
    <source>
        <dbReference type="RuleBase" id="RU364115"/>
    </source>
</evidence>
<evidence type="ECO:0000313" key="12">
    <source>
        <dbReference type="EMBL" id="EEF57021.1"/>
    </source>
</evidence>
<dbReference type="Pfam" id="PF04313">
    <property type="entry name" value="HSDR_N"/>
    <property type="match status" value="1"/>
</dbReference>
<keyword evidence="5 10" id="KW-0680">Restriction system</keyword>
<sequence length="1063" mass="121424">MNKPSFQEDHVSQVPALQLLQNLGFTYLRPQEVFLQRKGRLGNVLLEGILAEQLRKRTFSYKGGQYAFTEANVQAAIQALKDVPFDGLVRTSEQIYDLLVLGKAMEQMVAGDTKSFTLNFIDWRRPANNVFHVVEEFEVERTASKDKCRPDVVLFVNGIPLCIIECKQSGKDMVEQAISQNIRNQGDDYIPKLFVFSQLLLAVTANDAAYATTGTASAFWARWRELDDVTKEVHTLINRPLSRVQKDNLFADRFGYVKTYFDDLEAEGREVTEQDRTLYNLCRPERLIELAWRFIVYDAGEKKIARYQQYFTVNSIITRVRKLQPDGRRLGGVVWHTQGSGKSLTMVMLAKSLALEREISNPVIVLVTDRVDLDEQIKKTFHQCGLEPAQAQTGKHLTKLITEGKESVITTVIDKFASAVDAGEFENESPDLFVLVDESHRSVYGETGAKMEKVLPNACFIGFTGTPLMKKEHKTAKKFGGYIEPSYTIDQAVRDKAVVPLLYEGRLVLQQVDQNAIDKWFEVVTKPLSEAQRADLKKKFASADQLNKADRKVYEAAFDISEHYSQNWQGTGFKAQLAAPNKATALKYKKYLDEFGKVTSEVVISAPDTREEQEGVYEVDTEEVRAFWKKMMAKYGTEKQYLEQIINAFKRAPEPEILIVVSKLLTGFDAPKNTVLYLCRSFHEHNLLQAIARVNRLSGGKDFGFIMDYYGVLQKLGEAMDIYSALPEFDEDEISGTVTDVAEEVASLPQKHSELWDVFKTVKGSKDKEKYERLLGDDEVRGQFYDKLNAYHRTLGIALATMQFLRETPEKTIQRYKDDLAFFLKLRVSVKQRYAEQVDYKEYEKRVQKLIDTHVRSEGIQQVTPPVNIFEKDAFKSEVEKLESVASKADTIAHRTVRTITEKMDEDPVFYRRFGKILQDTIDDYKAGRLAEKDYLNKVTEVMESVLSRTGDKLPEILRDRDVAKAFYGVVSETLEGLEFREETEPYGTQNVAANLAVQIDNAVQERLRVDWRSNPDVQNEMRNAIDDLLYEVRSQKGVPLTAQDMDGIIERALEIAKNRYPR</sequence>
<evidence type="ECO:0000256" key="6">
    <source>
        <dbReference type="ARBA" id="ARBA00022759"/>
    </source>
</evidence>
<evidence type="ECO:0000256" key="8">
    <source>
        <dbReference type="ARBA" id="ARBA00022840"/>
    </source>
</evidence>
<dbReference type="InterPro" id="IPR051268">
    <property type="entry name" value="Type-I_R_enzyme_R_subunit"/>
</dbReference>
<name>B9XT11_PEDPL</name>
<evidence type="ECO:0000256" key="9">
    <source>
        <dbReference type="ARBA" id="ARBA00023125"/>
    </source>
</evidence>
<dbReference type="InterPro" id="IPR040980">
    <property type="entry name" value="SWI2_SNF2"/>
</dbReference>
<dbReference type="Pfam" id="PF11867">
    <property type="entry name" value="T1RH-like_C"/>
    <property type="match status" value="1"/>
</dbReference>
<dbReference type="Proteomes" id="UP000003688">
    <property type="component" value="Unassembled WGS sequence"/>
</dbReference>
<gene>
    <name evidence="12" type="ORF">Cflav_PD0056</name>
</gene>
<evidence type="ECO:0000256" key="1">
    <source>
        <dbReference type="ARBA" id="ARBA00000851"/>
    </source>
</evidence>
<dbReference type="NCBIfam" id="TIGR00348">
    <property type="entry name" value="hsdR"/>
    <property type="match status" value="1"/>
</dbReference>
<comment type="subunit">
    <text evidence="10">The type I restriction/modification system is composed of three polypeptides R, M and S.</text>
</comment>
<keyword evidence="8 10" id="KW-0067">ATP-binding</keyword>
<dbReference type="GO" id="GO:0005524">
    <property type="term" value="F:ATP binding"/>
    <property type="evidence" value="ECO:0007669"/>
    <property type="project" value="UniProtKB-KW"/>
</dbReference>
<evidence type="ECO:0000256" key="4">
    <source>
        <dbReference type="ARBA" id="ARBA00022741"/>
    </source>
</evidence>
<dbReference type="InterPro" id="IPR027417">
    <property type="entry name" value="P-loop_NTPase"/>
</dbReference>
<dbReference type="Gene3D" id="3.90.1570.50">
    <property type="match status" value="1"/>
</dbReference>
<protein>
    <recommendedName>
        <fullName evidence="10">Type I restriction enzyme endonuclease subunit</fullName>
        <shortName evidence="10">R protein</shortName>
        <ecNumber evidence="10">3.1.21.3</ecNumber>
    </recommendedName>
</protein>
<organism evidence="12 13">
    <name type="scientific">Pedosphaera parvula (strain Ellin514)</name>
    <dbReference type="NCBI Taxonomy" id="320771"/>
    <lineage>
        <taxon>Bacteria</taxon>
        <taxon>Pseudomonadati</taxon>
        <taxon>Verrucomicrobiota</taxon>
        <taxon>Pedosphaerae</taxon>
        <taxon>Pedosphaerales</taxon>
        <taxon>Pedosphaeraceae</taxon>
        <taxon>Pedosphaera</taxon>
    </lineage>
</organism>
<comment type="similarity">
    <text evidence="2 10">Belongs to the HsdR family.</text>
</comment>
<dbReference type="GO" id="GO:0009307">
    <property type="term" value="P:DNA restriction-modification system"/>
    <property type="evidence" value="ECO:0007669"/>
    <property type="project" value="UniProtKB-KW"/>
</dbReference>
<dbReference type="SMART" id="SM00487">
    <property type="entry name" value="DEXDc"/>
    <property type="match status" value="1"/>
</dbReference>
<accession>B9XT11</accession>
<feature type="domain" description="Helicase ATP-binding" evidence="11">
    <location>
        <begin position="323"/>
        <end position="485"/>
    </location>
</feature>
<evidence type="ECO:0000256" key="5">
    <source>
        <dbReference type="ARBA" id="ARBA00022747"/>
    </source>
</evidence>
<keyword evidence="7 10" id="KW-0378">Hydrolase</keyword>
<dbReference type="PANTHER" id="PTHR30195:SF15">
    <property type="entry name" value="TYPE I RESTRICTION ENZYME HINDI ENDONUCLEASE SUBUNIT"/>
    <property type="match status" value="1"/>
</dbReference>
<dbReference type="CDD" id="cd22332">
    <property type="entry name" value="HsdR_N"/>
    <property type="match status" value="1"/>
</dbReference>